<accession>A0A8U0A2Z8</accession>
<gene>
    <name evidence="3" type="ORF">MW046_12680</name>
</gene>
<sequence length="151" mass="15985">MSTDELLREREETASRSESQASSRRDRFVSKITGVFSPRYFLLALVVLSIGLFVPSFIPIISALPGVGLVGLFGAAFALGGIGDTRQYLEIGAAGAVAVGVSVLSRYMTIALVGSNVTEFATVGFGVGIVVAVLGYYFGRDLRDGVTRDIE</sequence>
<dbReference type="AlphaFoldDB" id="A0A8U0A2Z8"/>
<proteinExistence type="predicted"/>
<evidence type="ECO:0000313" key="3">
    <source>
        <dbReference type="EMBL" id="UPM42798.1"/>
    </source>
</evidence>
<dbReference type="RefSeq" id="WP_247993469.1">
    <property type="nucleotide sequence ID" value="NZ_CP096019.1"/>
</dbReference>
<feature type="compositionally biased region" description="Basic and acidic residues" evidence="1">
    <location>
        <begin position="1"/>
        <end position="15"/>
    </location>
</feature>
<evidence type="ECO:0000256" key="1">
    <source>
        <dbReference type="SAM" id="MobiDB-lite"/>
    </source>
</evidence>
<feature type="region of interest" description="Disordered" evidence="1">
    <location>
        <begin position="1"/>
        <end position="20"/>
    </location>
</feature>
<feature type="transmembrane region" description="Helical" evidence="2">
    <location>
        <begin position="40"/>
        <end position="58"/>
    </location>
</feature>
<protein>
    <recommendedName>
        <fullName evidence="5">DUF456 domain-containing protein</fullName>
    </recommendedName>
</protein>
<keyword evidence="2" id="KW-0472">Membrane</keyword>
<dbReference type="Proteomes" id="UP000831768">
    <property type="component" value="Chromosome"/>
</dbReference>
<feature type="transmembrane region" description="Helical" evidence="2">
    <location>
        <begin position="89"/>
        <end position="108"/>
    </location>
</feature>
<name>A0A8U0A2Z8_9EURY</name>
<dbReference type="GeneID" id="71928917"/>
<dbReference type="KEGG" id="haad:MW046_12680"/>
<feature type="transmembrane region" description="Helical" evidence="2">
    <location>
        <begin position="120"/>
        <end position="138"/>
    </location>
</feature>
<evidence type="ECO:0000256" key="2">
    <source>
        <dbReference type="SAM" id="Phobius"/>
    </source>
</evidence>
<keyword evidence="2" id="KW-1133">Transmembrane helix</keyword>
<keyword evidence="4" id="KW-1185">Reference proteome</keyword>
<organism evidence="3 4">
    <name type="scientific">Halocatena salina</name>
    <dbReference type="NCBI Taxonomy" id="2934340"/>
    <lineage>
        <taxon>Archaea</taxon>
        <taxon>Methanobacteriati</taxon>
        <taxon>Methanobacteriota</taxon>
        <taxon>Stenosarchaea group</taxon>
        <taxon>Halobacteria</taxon>
        <taxon>Halobacteriales</taxon>
        <taxon>Natronomonadaceae</taxon>
        <taxon>Halocatena</taxon>
    </lineage>
</organism>
<feature type="transmembrane region" description="Helical" evidence="2">
    <location>
        <begin position="64"/>
        <end position="82"/>
    </location>
</feature>
<evidence type="ECO:0008006" key="5">
    <source>
        <dbReference type="Google" id="ProtNLM"/>
    </source>
</evidence>
<evidence type="ECO:0000313" key="4">
    <source>
        <dbReference type="Proteomes" id="UP000831768"/>
    </source>
</evidence>
<keyword evidence="2" id="KW-0812">Transmembrane</keyword>
<dbReference type="EMBL" id="CP096019">
    <property type="protein sequence ID" value="UPM42798.1"/>
    <property type="molecule type" value="Genomic_DNA"/>
</dbReference>
<reference evidence="3" key="1">
    <citation type="submission" date="2022-04" db="EMBL/GenBank/DDBJ databases">
        <title>Halocatena sp. nov., isolated from a salt lake.</title>
        <authorList>
            <person name="Cui H.-L."/>
        </authorList>
    </citation>
    <scope>NUCLEOTIDE SEQUENCE</scope>
    <source>
        <strain evidence="3">AD-1</strain>
    </source>
</reference>